<dbReference type="OrthoDB" id="676979at2759"/>
<evidence type="ECO:0000256" key="1">
    <source>
        <dbReference type="ARBA" id="ARBA00004196"/>
    </source>
</evidence>
<keyword evidence="3" id="KW-0677">Repeat</keyword>
<evidence type="ECO:0000256" key="4">
    <source>
        <dbReference type="ARBA" id="ARBA00038043"/>
    </source>
</evidence>
<dbReference type="InterPro" id="IPR001611">
    <property type="entry name" value="Leu-rich_rpt"/>
</dbReference>
<keyword evidence="8" id="KW-1185">Reference proteome</keyword>
<accession>A0A8K0HW33</accession>
<comment type="subcellular location">
    <subcellularLocation>
        <location evidence="1">Cell envelope</location>
    </subcellularLocation>
</comment>
<dbReference type="SUPFAM" id="SSF52058">
    <property type="entry name" value="L domain-like"/>
    <property type="match status" value="1"/>
</dbReference>
<reference evidence="7" key="2">
    <citation type="submission" date="2019-07" db="EMBL/GenBank/DDBJ databases">
        <authorList>
            <person name="Yang Y."/>
            <person name="Bocs S."/>
            <person name="Baudouin L."/>
        </authorList>
    </citation>
    <scope>NUCLEOTIDE SEQUENCE</scope>
    <source>
        <tissue evidence="7">Spear leaf of Hainan Tall coconut</tissue>
    </source>
</reference>
<comment type="similarity">
    <text evidence="4">Belongs to the polygalacturonase-inhibiting protein family.</text>
</comment>
<reference evidence="7" key="1">
    <citation type="journal article" date="2017" name="Gigascience">
        <title>The genome draft of coconut (Cocos nucifera).</title>
        <authorList>
            <person name="Xiao Y."/>
            <person name="Xu P."/>
            <person name="Fan H."/>
            <person name="Baudouin L."/>
            <person name="Xia W."/>
            <person name="Bocs S."/>
            <person name="Xu J."/>
            <person name="Li Q."/>
            <person name="Guo A."/>
            <person name="Zhou L."/>
            <person name="Li J."/>
            <person name="Wu Y."/>
            <person name="Ma Z."/>
            <person name="Armero A."/>
            <person name="Issali A.E."/>
            <person name="Liu N."/>
            <person name="Peng M."/>
            <person name="Yang Y."/>
        </authorList>
    </citation>
    <scope>NUCLEOTIDE SEQUENCE</scope>
    <source>
        <tissue evidence="7">Spear leaf of Hainan Tall coconut</tissue>
    </source>
</reference>
<evidence type="ECO:0000256" key="2">
    <source>
        <dbReference type="ARBA" id="ARBA00022614"/>
    </source>
</evidence>
<dbReference type="InterPro" id="IPR051848">
    <property type="entry name" value="PGIP"/>
</dbReference>
<evidence type="ECO:0000313" key="8">
    <source>
        <dbReference type="Proteomes" id="UP000797356"/>
    </source>
</evidence>
<evidence type="ECO:0000256" key="5">
    <source>
        <dbReference type="SAM" id="SignalP"/>
    </source>
</evidence>
<dbReference type="EMBL" id="CM017872">
    <property type="protein sequence ID" value="KAG1327215.1"/>
    <property type="molecule type" value="Genomic_DNA"/>
</dbReference>
<evidence type="ECO:0000313" key="7">
    <source>
        <dbReference type="EMBL" id="KAG1327215.1"/>
    </source>
</evidence>
<keyword evidence="5" id="KW-0732">Signal</keyword>
<evidence type="ECO:0000256" key="3">
    <source>
        <dbReference type="ARBA" id="ARBA00022737"/>
    </source>
</evidence>
<keyword evidence="2" id="KW-0433">Leucine-rich repeat</keyword>
<proteinExistence type="inferred from homology"/>
<dbReference type="AlphaFoldDB" id="A0A8K0HW33"/>
<organism evidence="7 8">
    <name type="scientific">Cocos nucifera</name>
    <name type="common">Coconut palm</name>
    <dbReference type="NCBI Taxonomy" id="13894"/>
    <lineage>
        <taxon>Eukaryota</taxon>
        <taxon>Viridiplantae</taxon>
        <taxon>Streptophyta</taxon>
        <taxon>Embryophyta</taxon>
        <taxon>Tracheophyta</taxon>
        <taxon>Spermatophyta</taxon>
        <taxon>Magnoliopsida</taxon>
        <taxon>Liliopsida</taxon>
        <taxon>Arecaceae</taxon>
        <taxon>Arecoideae</taxon>
        <taxon>Cocoseae</taxon>
        <taxon>Attaleinae</taxon>
        <taxon>Cocos</taxon>
    </lineage>
</organism>
<sequence length="330" mass="35090">MASGLTVSSLLPFFLLFLLSSTPLPISAAQCNQDDQKALLAIKAAFNNAYHFASWKTSSACCDWYGVDCDSTGRVAGLSIFQDDNLTGTIPPAIADLPYLNNLLLSQLPKLSGPIPSFLAGLKNIQLFRIMNTAVFGPVPAFLSTLTIIDLSHNQLTGAILANLPNLQALHLDHNRLSGAIPASFGSFSRDSQPDLYLSHNSLTGTIPASLSGPNWGIINLSWNQIAGDASFLFGSSKPATQIDLSRNMLSFDLTDVSFPTKLTLLDLSHNKIYGGIPAQINQVAGLVQLGLSYNRLCGEIPAGVVTAKFGQSSYTNNKCLCGAPLAACK</sequence>
<dbReference type="InterPro" id="IPR032675">
    <property type="entry name" value="LRR_dom_sf"/>
</dbReference>
<feature type="signal peptide" evidence="5">
    <location>
        <begin position="1"/>
        <end position="28"/>
    </location>
</feature>
<name>A0A8K0HW33_COCNU</name>
<dbReference type="Gene3D" id="3.80.10.10">
    <property type="entry name" value="Ribonuclease Inhibitor"/>
    <property type="match status" value="1"/>
</dbReference>
<protein>
    <submittedName>
        <fullName evidence="7">Polygalacturonase inhibitor</fullName>
    </submittedName>
</protein>
<comment type="caution">
    <text evidence="7">The sequence shown here is derived from an EMBL/GenBank/DDBJ whole genome shotgun (WGS) entry which is preliminary data.</text>
</comment>
<dbReference type="Pfam" id="PF00560">
    <property type="entry name" value="LRR_1"/>
    <property type="match status" value="3"/>
</dbReference>
<gene>
    <name evidence="7" type="ORF">COCNU_01G011490</name>
</gene>
<dbReference type="Proteomes" id="UP000797356">
    <property type="component" value="Chromosome 1"/>
</dbReference>
<dbReference type="InterPro" id="IPR013210">
    <property type="entry name" value="LRR_N_plant-typ"/>
</dbReference>
<evidence type="ECO:0000259" key="6">
    <source>
        <dbReference type="Pfam" id="PF08263"/>
    </source>
</evidence>
<feature type="domain" description="Leucine-rich repeat-containing N-terminal plant-type" evidence="6">
    <location>
        <begin position="33"/>
        <end position="70"/>
    </location>
</feature>
<feature type="chain" id="PRO_5035474651" evidence="5">
    <location>
        <begin position="29"/>
        <end position="330"/>
    </location>
</feature>
<dbReference type="Pfam" id="PF08263">
    <property type="entry name" value="LRRNT_2"/>
    <property type="match status" value="1"/>
</dbReference>
<dbReference type="PRINTS" id="PR00019">
    <property type="entry name" value="LEURICHRPT"/>
</dbReference>
<dbReference type="Pfam" id="PF13516">
    <property type="entry name" value="LRR_6"/>
    <property type="match status" value="1"/>
</dbReference>
<dbReference type="PANTHER" id="PTHR48059:SF4">
    <property type="entry name" value="POLYGALACTURONASE INHIBITOR 1-RELATED"/>
    <property type="match status" value="1"/>
</dbReference>
<dbReference type="PANTHER" id="PTHR48059">
    <property type="entry name" value="POLYGALACTURONASE INHIBITOR 1"/>
    <property type="match status" value="1"/>
</dbReference>